<dbReference type="RefSeq" id="WP_176225316.1">
    <property type="nucleotide sequence ID" value="NZ_FXAM01000001.1"/>
</dbReference>
<dbReference type="Pfam" id="PF25607">
    <property type="entry name" value="DUF7939"/>
    <property type="match status" value="1"/>
</dbReference>
<dbReference type="InterPro" id="IPR057699">
    <property type="entry name" value="DUF7939"/>
</dbReference>
<gene>
    <name evidence="3" type="ORF">SAMN02949497_4157</name>
</gene>
<dbReference type="AlphaFoldDB" id="A0A1Y6D2B4"/>
<feature type="transmembrane region" description="Helical" evidence="1">
    <location>
        <begin position="441"/>
        <end position="461"/>
    </location>
</feature>
<evidence type="ECO:0000313" key="3">
    <source>
        <dbReference type="EMBL" id="SMF96751.1"/>
    </source>
</evidence>
<keyword evidence="4" id="KW-1185">Reference proteome</keyword>
<proteinExistence type="predicted"/>
<accession>A0A1Y6D2B4</accession>
<dbReference type="STRING" id="1760988.SAMN02949497_4157"/>
<feature type="domain" description="DUF7939" evidence="2">
    <location>
        <begin position="484"/>
        <end position="555"/>
    </location>
</feature>
<dbReference type="EMBL" id="FXAM01000001">
    <property type="protein sequence ID" value="SMF96751.1"/>
    <property type="molecule type" value="Genomic_DNA"/>
</dbReference>
<name>A0A1Y6D2B4_9GAMM</name>
<evidence type="ECO:0000313" key="4">
    <source>
        <dbReference type="Proteomes" id="UP000192923"/>
    </source>
</evidence>
<reference evidence="3 4" key="1">
    <citation type="submission" date="2016-12" db="EMBL/GenBank/DDBJ databases">
        <authorList>
            <person name="Song W.-J."/>
            <person name="Kurnit D.M."/>
        </authorList>
    </citation>
    <scope>NUCLEOTIDE SEQUENCE [LARGE SCALE GENOMIC DNA]</scope>
    <source>
        <strain evidence="3 4">175</strain>
    </source>
</reference>
<keyword evidence="1" id="KW-0472">Membrane</keyword>
<keyword evidence="1" id="KW-1133">Transmembrane helix</keyword>
<evidence type="ECO:0000259" key="2">
    <source>
        <dbReference type="Pfam" id="PF25607"/>
    </source>
</evidence>
<dbReference type="Proteomes" id="UP000192923">
    <property type="component" value="Unassembled WGS sequence"/>
</dbReference>
<protein>
    <submittedName>
        <fullName evidence="3">Oxygen tolerance</fullName>
    </submittedName>
</protein>
<evidence type="ECO:0000256" key="1">
    <source>
        <dbReference type="SAM" id="Phobius"/>
    </source>
</evidence>
<dbReference type="Pfam" id="PF13584">
    <property type="entry name" value="BatD"/>
    <property type="match status" value="1"/>
</dbReference>
<dbReference type="PANTHER" id="PTHR40940:SF1">
    <property type="entry name" value="PROTEIN BATD"/>
    <property type="match status" value="1"/>
</dbReference>
<keyword evidence="1" id="KW-0812">Transmembrane</keyword>
<dbReference type="PANTHER" id="PTHR40940">
    <property type="entry name" value="PROTEIN BATD-RELATED"/>
    <property type="match status" value="1"/>
</dbReference>
<dbReference type="InterPro" id="IPR025738">
    <property type="entry name" value="BatD"/>
</dbReference>
<organism evidence="3 4">
    <name type="scientific">Methylomagnum ishizawai</name>
    <dbReference type="NCBI Taxonomy" id="1760988"/>
    <lineage>
        <taxon>Bacteria</taxon>
        <taxon>Pseudomonadati</taxon>
        <taxon>Pseudomonadota</taxon>
        <taxon>Gammaproteobacteria</taxon>
        <taxon>Methylococcales</taxon>
        <taxon>Methylococcaceae</taxon>
        <taxon>Methylomagnum</taxon>
    </lineage>
</organism>
<sequence length="589" mass="65177">MVNPMAKGKRATVRRWLWLGLLLALYAGLGLAARIEVSLDRNPVPLGESFTLIFSADASPDDDPDFSTLEQDFEVLGQSQSNQYSLNNGHASHRIEWQVSVMAKHAGNLAIPPIAFGKDRSEPFSVTVVPGPAKRRNNGDGEVFMEVEAEPKNPYVQAQVIYSVRVLSRIAFGDARLSTPEAADTLVERLGDGQNPSSIVIRNGVQYKMTEIRYALFPQKSGPLRIEPMQLEMQVAGGARSLFNAFLNPQTRTQRIVSEALTLEVRPVPAEFKGKHWLPARYLELEDSWAKNPPKTTAGDPLTRTLTLKAQGATVGLLPEINTTATALPDAIKQYPDQPIQNEEKPTSGLIGMRQEKTAMMATNPGTYTIPALEIPWWNTLANRMETARIPERTLTVQATAATRQIPETPTLIAEASKPPKTTETPNAALPTTVSQTNGPWFWLVLLFGFGWISTGLAWYLSKRSNHKSSIPVNSDSETSVHKLVLAIEHACKASDAVAARKALSNWVNNQRFRSEAQPYGSRLAKEIKLLDQCLYGRRQSAWEGQGLWQSFRDHIENMARGTPSKPALESLYLSSNSPSNIQCKEPRY</sequence>